<keyword evidence="8 10" id="KW-0238">DNA-binding</keyword>
<keyword evidence="7 10" id="KW-0067">ATP-binding</keyword>
<feature type="domain" description="RecC C-terminal" evidence="11">
    <location>
        <begin position="926"/>
        <end position="1138"/>
    </location>
</feature>
<evidence type="ECO:0000256" key="8">
    <source>
        <dbReference type="ARBA" id="ARBA00023125"/>
    </source>
</evidence>
<dbReference type="EMBL" id="JAVIDL010000008">
    <property type="protein sequence ID" value="MDQ8935279.1"/>
    <property type="molecule type" value="Genomic_DNA"/>
</dbReference>
<dbReference type="InterPro" id="IPR041500">
    <property type="entry name" value="RecC_C"/>
</dbReference>
<dbReference type="SUPFAM" id="SSF52980">
    <property type="entry name" value="Restriction endonuclease-like"/>
    <property type="match status" value="1"/>
</dbReference>
<dbReference type="GO" id="GO:0009338">
    <property type="term" value="C:exodeoxyribonuclease V complex"/>
    <property type="evidence" value="ECO:0007669"/>
    <property type="project" value="InterPro"/>
</dbReference>
<dbReference type="Pfam" id="PF04257">
    <property type="entry name" value="Exonuc_V_gamma"/>
    <property type="match status" value="1"/>
</dbReference>
<dbReference type="GO" id="GO:0000724">
    <property type="term" value="P:double-strand break repair via homologous recombination"/>
    <property type="evidence" value="ECO:0007669"/>
    <property type="project" value="UniProtKB-UniRule"/>
</dbReference>
<dbReference type="PANTHER" id="PTHR30591">
    <property type="entry name" value="RECBCD ENZYME SUBUNIT RECC"/>
    <property type="match status" value="1"/>
</dbReference>
<dbReference type="Proteomes" id="UP001243844">
    <property type="component" value="Unassembled WGS sequence"/>
</dbReference>
<dbReference type="GO" id="GO:0003678">
    <property type="term" value="F:DNA helicase activity"/>
    <property type="evidence" value="ECO:0007669"/>
    <property type="project" value="UniProtKB-UniRule"/>
</dbReference>
<dbReference type="Gene3D" id="3.40.50.10930">
    <property type="match status" value="2"/>
</dbReference>
<dbReference type="SUPFAM" id="SSF52540">
    <property type="entry name" value="P-loop containing nucleoside triphosphate hydrolases"/>
    <property type="match status" value="2"/>
</dbReference>
<dbReference type="GO" id="GO:0005524">
    <property type="term" value="F:ATP binding"/>
    <property type="evidence" value="ECO:0007669"/>
    <property type="project" value="UniProtKB-UniRule"/>
</dbReference>
<dbReference type="GO" id="GO:0008854">
    <property type="term" value="F:exodeoxyribonuclease V activity"/>
    <property type="evidence" value="ECO:0007669"/>
    <property type="project" value="InterPro"/>
</dbReference>
<dbReference type="Gene3D" id="3.40.50.300">
    <property type="entry name" value="P-loop containing nucleotide triphosphate hydrolases"/>
    <property type="match status" value="2"/>
</dbReference>
<organism evidence="12 13">
    <name type="scientific">Acinetobacter rudis</name>
    <dbReference type="NCBI Taxonomy" id="632955"/>
    <lineage>
        <taxon>Bacteria</taxon>
        <taxon>Pseudomonadati</taxon>
        <taxon>Pseudomonadota</taxon>
        <taxon>Gammaproteobacteria</taxon>
        <taxon>Moraxellales</taxon>
        <taxon>Moraxellaceae</taxon>
        <taxon>Acinetobacter</taxon>
    </lineage>
</organism>
<comment type="miscellaneous">
    <text evidence="10">In the RecBCD complex, RecB has a slow 3'-5' helicase, an exonuclease activity and loads RecA onto ssDNA, RecD has a fast 5'-3' helicase activity, while RecC stimulates the ATPase and processivity of the RecB helicase and contributes to recognition of the Chi site.</text>
</comment>
<dbReference type="InterPro" id="IPR006697">
    <property type="entry name" value="RecC"/>
</dbReference>
<keyword evidence="9 10" id="KW-0234">DNA repair</keyword>
<dbReference type="Pfam" id="PF17946">
    <property type="entry name" value="RecC_C"/>
    <property type="match status" value="1"/>
</dbReference>
<keyword evidence="6 10" id="KW-0269">Exonuclease</keyword>
<evidence type="ECO:0000259" key="11">
    <source>
        <dbReference type="Pfam" id="PF17946"/>
    </source>
</evidence>
<dbReference type="HAMAP" id="MF_01486">
    <property type="entry name" value="RecC"/>
    <property type="match status" value="1"/>
</dbReference>
<protein>
    <recommendedName>
        <fullName evidence="10">RecBCD enzyme subunit RecC</fullName>
    </recommendedName>
    <alternativeName>
        <fullName evidence="10">Exonuclease V subunit RecC</fullName>
        <shortName evidence="10">ExoV subunit RecC</shortName>
    </alternativeName>
    <alternativeName>
        <fullName evidence="10">Helicase/nuclease RecBCD subunit RecC</fullName>
    </alternativeName>
</protein>
<dbReference type="PANTHER" id="PTHR30591:SF1">
    <property type="entry name" value="RECBCD ENZYME SUBUNIT RECC"/>
    <property type="match status" value="1"/>
</dbReference>
<evidence type="ECO:0000256" key="7">
    <source>
        <dbReference type="ARBA" id="ARBA00022840"/>
    </source>
</evidence>
<evidence type="ECO:0000256" key="6">
    <source>
        <dbReference type="ARBA" id="ARBA00022839"/>
    </source>
</evidence>
<dbReference type="InterPro" id="IPR011335">
    <property type="entry name" value="Restrct_endonuc-II-like"/>
</dbReference>
<comment type="subunit">
    <text evidence="10">Heterotrimer of RecB, RecC and RecD. All subunits contribute to DNA-binding.</text>
</comment>
<evidence type="ECO:0000313" key="12">
    <source>
        <dbReference type="EMBL" id="MDQ8935279.1"/>
    </source>
</evidence>
<dbReference type="AlphaFoldDB" id="A0AAW8J7Z0"/>
<comment type="function">
    <text evidence="10">A helicase/nuclease that prepares dsDNA breaks (DSB) for recombinational DNA repair. Binds to DSBs and unwinds DNA via a highly rapid and processive ATP-dependent bidirectional helicase activity. Unwinds dsDNA until it encounters a Chi (crossover hotspot instigator) sequence from the 3' direction. Cuts ssDNA a few nucleotides 3' to the Chi site. The properties and activities of the enzyme are changed at Chi. The Chi-altered holoenzyme produces a long 3'-ssDNA overhang and facilitates RecA-binding to the ssDNA for homologous DNA recombination and repair. Holoenzyme degrades any linearized DNA that is unable to undergo homologous recombination. In the holoenzyme this subunit recognizes the wild-type Chi sequence, and when added to isolated RecB increases its ATP-dependent helicase processivity.</text>
</comment>
<keyword evidence="3 10" id="KW-0227">DNA damage</keyword>
<dbReference type="InterPro" id="IPR027417">
    <property type="entry name" value="P-loop_NTPase"/>
</dbReference>
<evidence type="ECO:0000256" key="1">
    <source>
        <dbReference type="ARBA" id="ARBA00022722"/>
    </source>
</evidence>
<dbReference type="RefSeq" id="WP_308981152.1">
    <property type="nucleotide sequence ID" value="NZ_JAVIDL010000008.1"/>
</dbReference>
<evidence type="ECO:0000256" key="2">
    <source>
        <dbReference type="ARBA" id="ARBA00022741"/>
    </source>
</evidence>
<gene>
    <name evidence="10" type="primary">recC</name>
    <name evidence="12" type="ORF">RFH47_06020</name>
</gene>
<evidence type="ECO:0000256" key="10">
    <source>
        <dbReference type="HAMAP-Rule" id="MF_01486"/>
    </source>
</evidence>
<dbReference type="GO" id="GO:0003677">
    <property type="term" value="F:DNA binding"/>
    <property type="evidence" value="ECO:0007669"/>
    <property type="project" value="UniProtKB-UniRule"/>
</dbReference>
<evidence type="ECO:0000313" key="13">
    <source>
        <dbReference type="Proteomes" id="UP001243844"/>
    </source>
</evidence>
<accession>A0AAW8J7Z0</accession>
<dbReference type="PIRSF" id="PIRSF000980">
    <property type="entry name" value="RecC"/>
    <property type="match status" value="1"/>
</dbReference>
<evidence type="ECO:0000256" key="5">
    <source>
        <dbReference type="ARBA" id="ARBA00022806"/>
    </source>
</evidence>
<name>A0AAW8J7Z0_9GAMM</name>
<keyword evidence="5 10" id="KW-0347">Helicase</keyword>
<keyword evidence="4 10" id="KW-0378">Hydrolase</keyword>
<evidence type="ECO:0000256" key="3">
    <source>
        <dbReference type="ARBA" id="ARBA00022763"/>
    </source>
</evidence>
<comment type="caution">
    <text evidence="12">The sequence shown here is derived from an EMBL/GenBank/DDBJ whole genome shotgun (WGS) entry which is preliminary data.</text>
</comment>
<evidence type="ECO:0000256" key="9">
    <source>
        <dbReference type="ARBA" id="ARBA00023204"/>
    </source>
</evidence>
<evidence type="ECO:0000256" key="4">
    <source>
        <dbReference type="ARBA" id="ARBA00022801"/>
    </source>
</evidence>
<keyword evidence="1 10" id="KW-0540">Nuclease</keyword>
<keyword evidence="2 10" id="KW-0547">Nucleotide-binding</keyword>
<reference evidence="12" key="1">
    <citation type="submission" date="2023-08" db="EMBL/GenBank/DDBJ databases">
        <title>Emergence of clinically-relevant ST2 carbapenem-resistant Acinetobacter baumannii strains in hospital sewages in Zhejiang, East of China.</title>
        <authorList>
            <person name="Kaichao C."/>
            <person name="Zhang R."/>
        </authorList>
    </citation>
    <scope>NUCLEOTIDE SEQUENCE</scope>
    <source>
        <strain evidence="12">M-RB-37</strain>
    </source>
</reference>
<proteinExistence type="inferred from homology"/>
<comment type="similarity">
    <text evidence="10">Belongs to the RecC family.</text>
</comment>
<sequence>MGIHVIQSQRIDVLLNATVNMTTRSSRDVFTVFKAQHFVTPSAAVEQWLIQKISEHQGISANYQFHQSIRGLQWYAYQQLLEDKDKVRKSNIPRLIIKWRVFQILKPMIEPDVIDLDENHPAFSLIQRIYDSAALLDHGIEKQLKKQRMLYWIAQQVARLFSHYMVYRGHCQRSCPPGQCTCPSNWLQIWGKDQPLDIEKYFGLFDQQLSTFQLEQAQQLEQWQRWLWQQGFQQDLTDIEQIDQEFWHVLADQNQVKKALTQLPSQLIVFTLLELPPSQLNFLRRLGQYIDILILHYNPSQEYWADSVDPNWKKQYDLKVKQRFIDKHPQANDAEIAHFFQAFTMNFNAEVRESRHPLLTRFGKQARDHFSLLSHLSSGEEGKWIDAFVDEQPKHLLGQIQSDILYLAEPVAQCYSLAADDESIQLHVCHSTLRQLEVLKEQLSQWLAQSTLEQPRRPSDILVLLPNLADTEALIRHVFPHVPQANSVFIPVKIAGVVALDVQNAWYAVVGRIQISQGRLGFDEFAEWLALSANQIRYGLDIDMTERMLNLLSQAGFKRGLDEVQLSRHLPADDQDYRYSFKFALDRLVLGVAIPEQRIFADVLASTEVGRDDFELVSKLIEIYQDISSRRDWMILHELGQARSVDRWLRCLLQDINEYQQAGVEVLKVVAEIVQKQETMLTLASFYAGQEQSKLYQFQLPLPYLLDEIQSTLDMQVDQAVPTGQVTFCQLGQIRPLPYQLIVMLNLDSGTFPNRNQQIPFDLMQLLRPQLGDRSRLEDDQGAFLDALLLAQQQVWIFYNGFDMQDAEPRDPSSVVQELCQHLALICQPAETDVEDNQSIVKDELEIPTQIRQLYHIHSLQPFDPLGFQVEEQIRYQDHWFDLAKQLYTKETNAQRQSWVDTSLSIETMPVKVLQAKHWIQDILFPARLYLQCLGVENIATVDDLDQSEPLLLDGLGRYHIRAALQKQYLTQKDMAVLTDLDPALYQDQLPVGKVRQSAWQSSIEEQQALLLRLQAYATSPTVTTQVQWRMRPDLTINLSLPVHNVSDWVSLEASSARAKRRAQVWLSYLFWLNYLKLEDSKAQQLRRIVVFSDTTIICEGLTTTQAECYLAEWFKAYEYAQQQPLVLPAALLLQAAETEKTLTWTASETGWELQDFDRLLSSWRADAARFVSSFAPEQNEATMLHRDWQFILHEQDSCALLKDACDHYSYALYQPIYQYQYQVED</sequence>